<dbReference type="SUPFAM" id="SSF53098">
    <property type="entry name" value="Ribonuclease H-like"/>
    <property type="match status" value="1"/>
</dbReference>
<dbReference type="EMBL" id="JAIZAY010000014">
    <property type="protein sequence ID" value="KAJ8029093.1"/>
    <property type="molecule type" value="Genomic_DNA"/>
</dbReference>
<feature type="region of interest" description="Disordered" evidence="9">
    <location>
        <begin position="1307"/>
        <end position="1415"/>
    </location>
</feature>
<dbReference type="PROSITE" id="PS50878">
    <property type="entry name" value="RT_POL"/>
    <property type="match status" value="1"/>
</dbReference>
<dbReference type="InterPro" id="IPR036397">
    <property type="entry name" value="RNaseH_sf"/>
</dbReference>
<protein>
    <recommendedName>
        <fullName evidence="1">RNA-directed DNA polymerase</fullName>
        <ecNumber evidence="1">2.7.7.49</ecNumber>
    </recommendedName>
</protein>
<keyword evidence="5" id="KW-0255">Endonuclease</keyword>
<dbReference type="Pfam" id="PF17921">
    <property type="entry name" value="Integrase_H2C2"/>
    <property type="match status" value="1"/>
</dbReference>
<dbReference type="Pfam" id="PF17917">
    <property type="entry name" value="RT_RNaseH"/>
    <property type="match status" value="1"/>
</dbReference>
<sequence>MAVFGKIGSFLEHEEKFEDYADRVEAFIAANNIEAARKTNFFLATVGAPTYKLLKDLCSPQLPKEKSFDELVALLKAHYSPKPIVIAERHKFWTANQAENESVSDYIVRLKNLSSQCKFGAFLKEALRDKLVSGLHSKMKGIQTKLLSMEDLTFETAKTKCIASELASQASKDHMGSVQEADQTGTQDHTANKVAHNNKTSSYNKDRPRPNYNASRSQREDNYTRMGGSNQTSSGKCICCGGNHPTTSCWHQNTICFDCKERGHIQRVCPRRKNKQKGNRSWGKNATSRFVHSMESEDSEDDQAAGPTGEEIAEGFGLYYTDIEEEVNTVNDKHKPFLVDLQVAGQDVQMEVDTGASRSTISEHVYKAQFASIPLYETKVTLRSYSGENVPLLGSIKVPVSYKGSQAQHHELLVVKGKKPSLFGRDLLEHVKLDWANIFTLERFDKGKSVSDLQLAKQLKELLKTNESVFEASKVSSGIKGFTASLKLKDKAKPVFQKDRPVPYALVSQAEKEYDRLRETGIFKPIDANDWASPVVHIEKLNGTVRVCGDYKALNDCIEDDNYKLPNIQALLARLAKDSTKPKYFSTLDLTGAFNQLPLDENSAKLLVLNTHKGLYMPTRLCYGVKTAPAQFQATMDKILSGLENVYCYIDDILVATETPEENLRVLGQVFNRLKKYNVILNKEKCEFLKKTLNYLGHQIKGEGVSPIQSRVSAVLRAKRPLNVSELRSFLGMLNYYGKFIHNLATLVQPLYALLNRDAQWYWSRACEEAFVEAKKILTSSKVLAHYDASKTLVLSVDASPVGVGAVLSHRYPDGSERPIAYASRTLSPAERNYAQIEKEALAIIYGIKKFHLYVYGRKFVLVTDHQPLTRIFGPKAGIPALAAARMQRWALILSGYQYTIVYRSSVNNANADMLSRLPAGNPEEADPDENYVFQTMVGYLPVKAKDISHKTSKDPVLSRVYDYTLSGWPGEVDAPALEPYYVRREELTIEGGCVLWGRKVIIPEGLQGRILDELHESHQGMCKMKALARSFVWWPGIDQDIEQSVRECSVCVEMQSIPKKEPLLLWPWATTPWQRIHVDYAEIKGQQFLIAVDSYSKWLEVFVMKSTTTEATITVLRSLFARYGLPQQLVSDNGPQFRSGEFEVFLQMNDVRHTLCPPYHPSSNGLAERNVQTFKQLFRKSNPNHSVSHRTADVLYHYRNTPHTTTGVTPAELFLKRAPRTRLSLVKPSLQSRVEKRQNASKEYRDGKSVKHRKFDLYQRVKVRNVTGGRERWIGGTVVEVTGPQTYVVRLPGNQKRFVHCDHLIPDDSIAPRDNGPGGECLEDTSLPDPSGPGLVAPESSSGSETDGPSMVSTPPTEDLEGESTVTSKDSKGPKSGDQSVSTPMLSKMRQDKTGEEKKSRYGRVIKPRKLIDL</sequence>
<feature type="compositionally biased region" description="Basic and acidic residues" evidence="9">
    <location>
        <begin position="1390"/>
        <end position="1401"/>
    </location>
</feature>
<dbReference type="InterPro" id="IPR001878">
    <property type="entry name" value="Znf_CCHC"/>
</dbReference>
<evidence type="ECO:0000256" key="8">
    <source>
        <dbReference type="PROSITE-ProRule" id="PRU00047"/>
    </source>
</evidence>
<feature type="domain" description="Integrase catalytic" evidence="13">
    <location>
        <begin position="1069"/>
        <end position="1219"/>
    </location>
</feature>
<feature type="compositionally biased region" description="Polar residues" evidence="9">
    <location>
        <begin position="180"/>
        <end position="203"/>
    </location>
</feature>
<dbReference type="Pfam" id="PF00078">
    <property type="entry name" value="RVT_1"/>
    <property type="match status" value="1"/>
</dbReference>
<dbReference type="GO" id="GO:0003676">
    <property type="term" value="F:nucleic acid binding"/>
    <property type="evidence" value="ECO:0007669"/>
    <property type="project" value="InterPro"/>
</dbReference>
<feature type="compositionally biased region" description="Polar residues" evidence="9">
    <location>
        <begin position="1340"/>
        <end position="1357"/>
    </location>
</feature>
<keyword evidence="8" id="KW-0479">Metal-binding</keyword>
<dbReference type="Gene3D" id="3.10.20.370">
    <property type="match status" value="1"/>
</dbReference>
<name>A0A9Q1BM27_HOLLE</name>
<keyword evidence="3" id="KW-0548">Nucleotidyltransferase</keyword>
<keyword evidence="4" id="KW-0540">Nuclease</keyword>
<dbReference type="InterPro" id="IPR001995">
    <property type="entry name" value="Peptidase_A2_cat"/>
</dbReference>
<keyword evidence="2" id="KW-0808">Transferase</keyword>
<feature type="region of interest" description="Disordered" evidence="9">
    <location>
        <begin position="271"/>
        <end position="308"/>
    </location>
</feature>
<dbReference type="Gene3D" id="1.10.340.70">
    <property type="match status" value="1"/>
</dbReference>
<keyword evidence="8" id="KW-0862">Zinc</keyword>
<evidence type="ECO:0000256" key="7">
    <source>
        <dbReference type="ARBA" id="ARBA00022918"/>
    </source>
</evidence>
<dbReference type="GO" id="GO:0003964">
    <property type="term" value="F:RNA-directed DNA polymerase activity"/>
    <property type="evidence" value="ECO:0007669"/>
    <property type="project" value="UniProtKB-KW"/>
</dbReference>
<evidence type="ECO:0000256" key="6">
    <source>
        <dbReference type="ARBA" id="ARBA00022801"/>
    </source>
</evidence>
<dbReference type="Gene3D" id="3.30.70.270">
    <property type="match status" value="2"/>
</dbReference>
<keyword evidence="8" id="KW-0863">Zinc-finger</keyword>
<evidence type="ECO:0000256" key="4">
    <source>
        <dbReference type="ARBA" id="ARBA00022722"/>
    </source>
</evidence>
<dbReference type="InterPro" id="IPR041588">
    <property type="entry name" value="Integrase_H2C2"/>
</dbReference>
<dbReference type="InterPro" id="IPR021109">
    <property type="entry name" value="Peptidase_aspartic_dom_sf"/>
</dbReference>
<evidence type="ECO:0000313" key="14">
    <source>
        <dbReference type="EMBL" id="KAJ8029093.1"/>
    </source>
</evidence>
<dbReference type="FunFam" id="3.30.70.270:FF:000026">
    <property type="entry name" value="Transposon Ty3-G Gag-Pol polyprotein"/>
    <property type="match status" value="1"/>
</dbReference>
<organism evidence="14 15">
    <name type="scientific">Holothuria leucospilota</name>
    <name type="common">Black long sea cucumber</name>
    <name type="synonym">Mertensiothuria leucospilota</name>
    <dbReference type="NCBI Taxonomy" id="206669"/>
    <lineage>
        <taxon>Eukaryota</taxon>
        <taxon>Metazoa</taxon>
        <taxon>Echinodermata</taxon>
        <taxon>Eleutherozoa</taxon>
        <taxon>Echinozoa</taxon>
        <taxon>Holothuroidea</taxon>
        <taxon>Aspidochirotacea</taxon>
        <taxon>Aspidochirotida</taxon>
        <taxon>Holothuriidae</taxon>
        <taxon>Holothuria</taxon>
    </lineage>
</organism>
<dbReference type="InterPro" id="IPR005162">
    <property type="entry name" value="Retrotrans_gag_dom"/>
</dbReference>
<feature type="compositionally biased region" description="Basic residues" evidence="9">
    <location>
        <begin position="1402"/>
        <end position="1415"/>
    </location>
</feature>
<dbReference type="Proteomes" id="UP001152320">
    <property type="component" value="Chromosome 14"/>
</dbReference>
<reference evidence="14" key="1">
    <citation type="submission" date="2021-10" db="EMBL/GenBank/DDBJ databases">
        <title>Tropical sea cucumber genome reveals ecological adaptation and Cuvierian tubules defense mechanism.</title>
        <authorList>
            <person name="Chen T."/>
        </authorList>
    </citation>
    <scope>NUCLEOTIDE SEQUENCE</scope>
    <source>
        <strain evidence="14">Nanhai2018</strain>
        <tissue evidence="14">Muscle</tissue>
    </source>
</reference>
<keyword evidence="15" id="KW-1185">Reference proteome</keyword>
<dbReference type="FunFam" id="1.10.340.70:FF:000003">
    <property type="entry name" value="Protein CBG25708"/>
    <property type="match status" value="1"/>
</dbReference>
<feature type="region of interest" description="Disordered" evidence="9">
    <location>
        <begin position="172"/>
        <end position="232"/>
    </location>
</feature>
<dbReference type="InterPro" id="IPR043128">
    <property type="entry name" value="Rev_trsase/Diguanyl_cyclase"/>
</dbReference>
<feature type="domain" description="Reverse transcriptase" evidence="12">
    <location>
        <begin position="519"/>
        <end position="700"/>
    </location>
</feature>
<dbReference type="PROSITE" id="PS50158">
    <property type="entry name" value="ZF_CCHC"/>
    <property type="match status" value="1"/>
</dbReference>
<dbReference type="OrthoDB" id="5978043at2759"/>
<dbReference type="PANTHER" id="PTHR37984">
    <property type="entry name" value="PROTEIN CBG26694"/>
    <property type="match status" value="1"/>
</dbReference>
<dbReference type="GO" id="GO:0008270">
    <property type="term" value="F:zinc ion binding"/>
    <property type="evidence" value="ECO:0007669"/>
    <property type="project" value="UniProtKB-KW"/>
</dbReference>
<evidence type="ECO:0000259" key="13">
    <source>
        <dbReference type="PROSITE" id="PS50994"/>
    </source>
</evidence>
<evidence type="ECO:0000256" key="5">
    <source>
        <dbReference type="ARBA" id="ARBA00022759"/>
    </source>
</evidence>
<dbReference type="PROSITE" id="PS50175">
    <property type="entry name" value="ASP_PROT_RETROV"/>
    <property type="match status" value="1"/>
</dbReference>
<dbReference type="PANTHER" id="PTHR37984:SF10">
    <property type="entry name" value="RIBONUCLEASE H"/>
    <property type="match status" value="1"/>
</dbReference>
<evidence type="ECO:0000259" key="12">
    <source>
        <dbReference type="PROSITE" id="PS50878"/>
    </source>
</evidence>
<dbReference type="InterPro" id="IPR041373">
    <property type="entry name" value="RT_RNaseH"/>
</dbReference>
<evidence type="ECO:0000256" key="1">
    <source>
        <dbReference type="ARBA" id="ARBA00012493"/>
    </source>
</evidence>
<dbReference type="PROSITE" id="PS50994">
    <property type="entry name" value="INTEGRASE"/>
    <property type="match status" value="1"/>
</dbReference>
<evidence type="ECO:0000256" key="9">
    <source>
        <dbReference type="SAM" id="MobiDB-lite"/>
    </source>
</evidence>
<evidence type="ECO:0000256" key="2">
    <source>
        <dbReference type="ARBA" id="ARBA00022679"/>
    </source>
</evidence>
<evidence type="ECO:0000313" key="15">
    <source>
        <dbReference type="Proteomes" id="UP001152320"/>
    </source>
</evidence>
<accession>A0A9Q1BM27</accession>
<dbReference type="CDD" id="cd01647">
    <property type="entry name" value="RT_LTR"/>
    <property type="match status" value="1"/>
</dbReference>
<dbReference type="GO" id="GO:0004519">
    <property type="term" value="F:endonuclease activity"/>
    <property type="evidence" value="ECO:0007669"/>
    <property type="project" value="UniProtKB-KW"/>
</dbReference>
<dbReference type="SUPFAM" id="SSF56672">
    <property type="entry name" value="DNA/RNA polymerases"/>
    <property type="match status" value="1"/>
</dbReference>
<feature type="domain" description="Peptidase A2" evidence="11">
    <location>
        <begin position="348"/>
        <end position="427"/>
    </location>
</feature>
<dbReference type="FunFam" id="3.30.420.10:FF:000063">
    <property type="entry name" value="Retrovirus-related Pol polyprotein from transposon 297-like Protein"/>
    <property type="match status" value="1"/>
</dbReference>
<evidence type="ECO:0000259" key="10">
    <source>
        <dbReference type="PROSITE" id="PS50158"/>
    </source>
</evidence>
<dbReference type="Gene3D" id="2.40.70.10">
    <property type="entry name" value="Acid Proteases"/>
    <property type="match status" value="1"/>
</dbReference>
<dbReference type="GO" id="GO:0015074">
    <property type="term" value="P:DNA integration"/>
    <property type="evidence" value="ECO:0007669"/>
    <property type="project" value="InterPro"/>
</dbReference>
<dbReference type="GO" id="GO:0004190">
    <property type="term" value="F:aspartic-type endopeptidase activity"/>
    <property type="evidence" value="ECO:0007669"/>
    <property type="project" value="InterPro"/>
</dbReference>
<keyword evidence="7" id="KW-0695">RNA-directed DNA polymerase</keyword>
<gene>
    <name evidence="14" type="ORF">HOLleu_28412</name>
</gene>
<dbReference type="FunFam" id="3.10.20.370:FF:000001">
    <property type="entry name" value="Retrovirus-related Pol polyprotein from transposon 17.6-like protein"/>
    <property type="match status" value="1"/>
</dbReference>
<dbReference type="InterPro" id="IPR050951">
    <property type="entry name" value="Retrovirus_Pol_polyprotein"/>
</dbReference>
<dbReference type="EC" id="2.7.7.49" evidence="1"/>
<dbReference type="Pfam" id="PF03732">
    <property type="entry name" value="Retrotrans_gag"/>
    <property type="match status" value="1"/>
</dbReference>
<dbReference type="Gene3D" id="3.10.10.10">
    <property type="entry name" value="HIV Type 1 Reverse Transcriptase, subunit A, domain 1"/>
    <property type="match status" value="1"/>
</dbReference>
<comment type="caution">
    <text evidence="14">The sequence shown here is derived from an EMBL/GenBank/DDBJ whole genome shotgun (WGS) entry which is preliminary data.</text>
</comment>
<evidence type="ECO:0000259" key="11">
    <source>
        <dbReference type="PROSITE" id="PS50175"/>
    </source>
</evidence>
<proteinExistence type="predicted"/>
<dbReference type="Gene3D" id="3.30.420.10">
    <property type="entry name" value="Ribonuclease H-like superfamily/Ribonuclease H"/>
    <property type="match status" value="1"/>
</dbReference>
<dbReference type="InterPro" id="IPR043502">
    <property type="entry name" value="DNA/RNA_pol_sf"/>
</dbReference>
<dbReference type="Pfam" id="PF00665">
    <property type="entry name" value="rve"/>
    <property type="match status" value="1"/>
</dbReference>
<dbReference type="SUPFAM" id="SSF50630">
    <property type="entry name" value="Acid proteases"/>
    <property type="match status" value="1"/>
</dbReference>
<evidence type="ECO:0000256" key="3">
    <source>
        <dbReference type="ARBA" id="ARBA00022695"/>
    </source>
</evidence>
<dbReference type="InterPro" id="IPR012337">
    <property type="entry name" value="RNaseH-like_sf"/>
</dbReference>
<dbReference type="GO" id="GO:0006508">
    <property type="term" value="P:proteolysis"/>
    <property type="evidence" value="ECO:0007669"/>
    <property type="project" value="InterPro"/>
</dbReference>
<dbReference type="InterPro" id="IPR000477">
    <property type="entry name" value="RT_dom"/>
</dbReference>
<dbReference type="InterPro" id="IPR001584">
    <property type="entry name" value="Integrase_cat-core"/>
</dbReference>
<keyword evidence="6" id="KW-0378">Hydrolase</keyword>
<feature type="domain" description="CCHC-type" evidence="10">
    <location>
        <begin position="256"/>
        <end position="271"/>
    </location>
</feature>
<dbReference type="CDD" id="cd09274">
    <property type="entry name" value="RNase_HI_RT_Ty3"/>
    <property type="match status" value="1"/>
</dbReference>